<dbReference type="SUPFAM" id="SSF52833">
    <property type="entry name" value="Thioredoxin-like"/>
    <property type="match status" value="1"/>
</dbReference>
<dbReference type="EMBL" id="VDEM01000052">
    <property type="protein sequence ID" value="KAF0822589.1"/>
    <property type="molecule type" value="Genomic_DNA"/>
</dbReference>
<reference evidence="1 3" key="1">
    <citation type="journal article" date="2020" name="G3 (Bethesda)">
        <title>Whole Genome Sequencing and Comparative Genomics of Two Nematicidal Bacillus Strains Reveals a Wide Range of Possible Virulence Factors.</title>
        <authorList>
            <person name="Susic N."/>
            <person name="Janezic S."/>
            <person name="Rupnik M."/>
            <person name="Geric Stare B."/>
        </authorList>
    </citation>
    <scope>NUCLEOTIDE SEQUENCE [LARGE SCALE GENOMIC DNA]</scope>
    <source>
        <strain evidence="1 3">I-1582</strain>
    </source>
</reference>
<dbReference type="PROSITE" id="PS51354">
    <property type="entry name" value="GLUTAREDOXIN_2"/>
    <property type="match status" value="1"/>
</dbReference>
<dbReference type="OrthoDB" id="32865at2"/>
<protein>
    <submittedName>
        <fullName evidence="1">Glutaredoxin family protein</fullName>
    </submittedName>
</protein>
<dbReference type="AlphaFoldDB" id="A0A380Y9R1"/>
<dbReference type="GeneID" id="67525917"/>
<dbReference type="PANTHER" id="PTHR33558">
    <property type="entry name" value="GLUTAREDOXIN-LIKE PROTEIN C5ORF63 HOMOLOG"/>
    <property type="match status" value="1"/>
</dbReference>
<name>A0A380Y9R1_CYTFI</name>
<gene>
    <name evidence="1" type="ORF">KIS1582_3617</name>
    <name evidence="2" type="ORF">OD459_17490</name>
</gene>
<dbReference type="Proteomes" id="UP001163104">
    <property type="component" value="Chromosome"/>
</dbReference>
<dbReference type="InterPro" id="IPR036249">
    <property type="entry name" value="Thioredoxin-like_sf"/>
</dbReference>
<proteinExistence type="predicted"/>
<accession>A0A380Y9R1</accession>
<dbReference type="EMBL" id="CP107027">
    <property type="protein sequence ID" value="UYG93988.1"/>
    <property type="molecule type" value="Genomic_DNA"/>
</dbReference>
<dbReference type="Gene3D" id="3.40.30.10">
    <property type="entry name" value="Glutaredoxin"/>
    <property type="match status" value="1"/>
</dbReference>
<evidence type="ECO:0000313" key="1">
    <source>
        <dbReference type="EMBL" id="KAF0822589.1"/>
    </source>
</evidence>
<dbReference type="PANTHER" id="PTHR33558:SF1">
    <property type="entry name" value="GLUTAREDOXIN-LIKE PROTEIN C5ORF63 HOMOLOG"/>
    <property type="match status" value="1"/>
</dbReference>
<dbReference type="RefSeq" id="WP_082804478.1">
    <property type="nucleotide sequence ID" value="NZ_CP085390.1"/>
</dbReference>
<evidence type="ECO:0000313" key="2">
    <source>
        <dbReference type="EMBL" id="UYG93988.1"/>
    </source>
</evidence>
<dbReference type="InterPro" id="IPR052565">
    <property type="entry name" value="Glutaredoxin-like_YDR286C"/>
</dbReference>
<dbReference type="InterPro" id="IPR008554">
    <property type="entry name" value="Glutaredoxin-like"/>
</dbReference>
<reference evidence="2" key="2">
    <citation type="submission" date="2022-10" db="EMBL/GenBank/DDBJ databases">
        <title>Mechanism of multi-heavy metal repair in Cytobacillus Firmus M7.</title>
        <authorList>
            <person name="Li X."/>
            <person name="Yu C."/>
        </authorList>
    </citation>
    <scope>NUCLEOTIDE SEQUENCE</scope>
    <source>
        <strain evidence="2">M7</strain>
    </source>
</reference>
<sequence>MKQPELVFYSRSRCPLCDKAKSVLMDLKKEYEFKLIEKDIDESDDLTEKYGLMIPVVEINGREVQFGHIDPITVSEALTEKN</sequence>
<dbReference type="Proteomes" id="UP000465778">
    <property type="component" value="Unassembled WGS sequence"/>
</dbReference>
<organism evidence="1 3">
    <name type="scientific">Cytobacillus firmus</name>
    <name type="common">Bacillus firmus</name>
    <dbReference type="NCBI Taxonomy" id="1399"/>
    <lineage>
        <taxon>Bacteria</taxon>
        <taxon>Bacillati</taxon>
        <taxon>Bacillota</taxon>
        <taxon>Bacilli</taxon>
        <taxon>Bacillales</taxon>
        <taxon>Bacillaceae</taxon>
        <taxon>Cytobacillus</taxon>
    </lineage>
</organism>
<dbReference type="Pfam" id="PF05768">
    <property type="entry name" value="Glrx-like"/>
    <property type="match status" value="1"/>
</dbReference>
<evidence type="ECO:0000313" key="3">
    <source>
        <dbReference type="Proteomes" id="UP000465778"/>
    </source>
</evidence>